<organism evidence="2 3">
    <name type="scientific">Hassallia byssoidea VB512170</name>
    <dbReference type="NCBI Taxonomy" id="1304833"/>
    <lineage>
        <taxon>Bacteria</taxon>
        <taxon>Bacillati</taxon>
        <taxon>Cyanobacteriota</taxon>
        <taxon>Cyanophyceae</taxon>
        <taxon>Nostocales</taxon>
        <taxon>Tolypothrichaceae</taxon>
        <taxon>Hassallia</taxon>
    </lineage>
</organism>
<keyword evidence="3" id="KW-1185">Reference proteome</keyword>
<gene>
    <name evidence="2" type="ORF">PI95_014655</name>
</gene>
<keyword evidence="1" id="KW-1133">Transmembrane helix</keyword>
<dbReference type="RefSeq" id="WP_039754857.1">
    <property type="nucleotide sequence ID" value="NZ_JTCM02000028.1"/>
</dbReference>
<accession>A0A846H839</accession>
<proteinExistence type="predicted"/>
<evidence type="ECO:0000256" key="1">
    <source>
        <dbReference type="SAM" id="Phobius"/>
    </source>
</evidence>
<dbReference type="EMBL" id="JTCM02000028">
    <property type="protein sequence ID" value="NEU73767.1"/>
    <property type="molecule type" value="Genomic_DNA"/>
</dbReference>
<dbReference type="AlphaFoldDB" id="A0A846H839"/>
<protein>
    <submittedName>
        <fullName evidence="2">Uncharacterized protein</fullName>
    </submittedName>
</protein>
<dbReference type="Proteomes" id="UP000031549">
    <property type="component" value="Unassembled WGS sequence"/>
</dbReference>
<keyword evidence="1" id="KW-0812">Transmembrane</keyword>
<comment type="caution">
    <text evidence="2">The sequence shown here is derived from an EMBL/GenBank/DDBJ whole genome shotgun (WGS) entry which is preliminary data.</text>
</comment>
<sequence>MALSFLIPLFTGLITGYIFKKGVDEIAYFAGILAVISLIISLVLAPWQIQLLLLIVVLITTQILLEKNEYKMKQYQNNQNQINSSS</sequence>
<name>A0A846H839_9CYAN</name>
<feature type="transmembrane region" description="Helical" evidence="1">
    <location>
        <begin position="49"/>
        <end position="65"/>
    </location>
</feature>
<keyword evidence="1" id="KW-0472">Membrane</keyword>
<feature type="transmembrane region" description="Helical" evidence="1">
    <location>
        <begin position="26"/>
        <end position="44"/>
    </location>
</feature>
<evidence type="ECO:0000313" key="3">
    <source>
        <dbReference type="Proteomes" id="UP000031549"/>
    </source>
</evidence>
<reference evidence="2 3" key="1">
    <citation type="journal article" date="2015" name="Genome Announc.">
        <title>Draft Genome Sequence of Cyanobacterium Hassallia byssoidea Strain VB512170, Isolated from Monuments in India.</title>
        <authorList>
            <person name="Singh D."/>
            <person name="Chandrababunaidu M.M."/>
            <person name="Panda A."/>
            <person name="Sen D."/>
            <person name="Bhattacharyya S."/>
            <person name="Adhikary S.P."/>
            <person name="Tripathy S."/>
        </authorList>
    </citation>
    <scope>NUCLEOTIDE SEQUENCE [LARGE SCALE GENOMIC DNA]</scope>
    <source>
        <strain evidence="2 3">VB512170</strain>
    </source>
</reference>
<evidence type="ECO:0000313" key="2">
    <source>
        <dbReference type="EMBL" id="NEU73767.1"/>
    </source>
</evidence>